<keyword evidence="1" id="KW-0472">Membrane</keyword>
<evidence type="ECO:0000256" key="1">
    <source>
        <dbReference type="SAM" id="Phobius"/>
    </source>
</evidence>
<dbReference type="InterPro" id="IPR001478">
    <property type="entry name" value="PDZ"/>
</dbReference>
<evidence type="ECO:0000313" key="3">
    <source>
        <dbReference type="EMBL" id="TWI59975.1"/>
    </source>
</evidence>
<dbReference type="Gene3D" id="2.30.42.10">
    <property type="match status" value="1"/>
</dbReference>
<keyword evidence="1" id="KW-1133">Transmembrane helix</keyword>
<dbReference type="Proteomes" id="UP000315711">
    <property type="component" value="Unassembled WGS sequence"/>
</dbReference>
<name>A0A562QTB7_9BACI</name>
<feature type="domain" description="PDZ" evidence="2">
    <location>
        <begin position="273"/>
        <end position="360"/>
    </location>
</feature>
<comment type="caution">
    <text evidence="3">The sequence shown here is derived from an EMBL/GenBank/DDBJ whole genome shotgun (WGS) entry which is preliminary data.</text>
</comment>
<feature type="transmembrane region" description="Helical" evidence="1">
    <location>
        <begin position="244"/>
        <end position="261"/>
    </location>
</feature>
<keyword evidence="4" id="KW-1185">Reference proteome</keyword>
<dbReference type="EMBL" id="VLKZ01000001">
    <property type="protein sequence ID" value="TWI59975.1"/>
    <property type="molecule type" value="Genomic_DNA"/>
</dbReference>
<evidence type="ECO:0000313" key="4">
    <source>
        <dbReference type="Proteomes" id="UP000315711"/>
    </source>
</evidence>
<proteinExistence type="predicted"/>
<reference evidence="3 4" key="1">
    <citation type="journal article" date="2015" name="Stand. Genomic Sci.">
        <title>Genomic Encyclopedia of Bacterial and Archaeal Type Strains, Phase III: the genomes of soil and plant-associated and newly described type strains.</title>
        <authorList>
            <person name="Whitman W.B."/>
            <person name="Woyke T."/>
            <person name="Klenk H.P."/>
            <person name="Zhou Y."/>
            <person name="Lilburn T.G."/>
            <person name="Beck B.J."/>
            <person name="De Vos P."/>
            <person name="Vandamme P."/>
            <person name="Eisen J.A."/>
            <person name="Garrity G."/>
            <person name="Hugenholtz P."/>
            <person name="Kyrpides N.C."/>
        </authorList>
    </citation>
    <scope>NUCLEOTIDE SEQUENCE [LARGE SCALE GENOMIC DNA]</scope>
    <source>
        <strain evidence="3 4">CGMCC 1.10116</strain>
    </source>
</reference>
<protein>
    <recommendedName>
        <fullName evidence="2">PDZ domain-containing protein</fullName>
    </recommendedName>
</protein>
<sequence>MIDIFISIGLFFAYFFANPLLYLGFAVIYWLSAQRVKQEREAFHTRVYGRVSDWVIPFVPALLTGLGLSVITVGLGIVLTLELILILSVLSILVVLTFQVRWMTPAFVLGALLLFYGSEPLLGGVELFAPVYEELSAVPLFVIASLLALLVIAEGTLIRTNGVSYTSPKLVRSKRGKWIGLHETKRLWIVPIIFFVPEGMIPAASYWPIFPVGEGGWQPVLLPLLIGFQQQVRATVPTIPMRTMGLRVMALGILFAILAVGSYYVPFLAVVLGGLAIVSRELLWVLAKARDERQPAFFSSLPKGCIVLGILPGSPADKMKIEVGEVITKVNGQAVNSEEGFYEALQLNSAFCKLDVLNTDGEVRFAQGALYDGGHHQLGVLLVKDDVELQNSII</sequence>
<feature type="transmembrane region" description="Helical" evidence="1">
    <location>
        <begin position="187"/>
        <end position="209"/>
    </location>
</feature>
<organism evidence="3 4">
    <name type="scientific">Halalkalibacter nanhaiisediminis</name>
    <dbReference type="NCBI Taxonomy" id="688079"/>
    <lineage>
        <taxon>Bacteria</taxon>
        <taxon>Bacillati</taxon>
        <taxon>Bacillota</taxon>
        <taxon>Bacilli</taxon>
        <taxon>Bacillales</taxon>
        <taxon>Bacillaceae</taxon>
        <taxon>Halalkalibacter</taxon>
    </lineage>
</organism>
<evidence type="ECO:0000259" key="2">
    <source>
        <dbReference type="SMART" id="SM00228"/>
    </source>
</evidence>
<dbReference type="Pfam" id="PF17820">
    <property type="entry name" value="PDZ_6"/>
    <property type="match status" value="1"/>
</dbReference>
<feature type="transmembrane region" description="Helical" evidence="1">
    <location>
        <begin position="6"/>
        <end position="33"/>
    </location>
</feature>
<dbReference type="InterPro" id="IPR036034">
    <property type="entry name" value="PDZ_sf"/>
</dbReference>
<gene>
    <name evidence="3" type="ORF">IQ10_00398</name>
</gene>
<dbReference type="SUPFAM" id="SSF50156">
    <property type="entry name" value="PDZ domain-like"/>
    <property type="match status" value="1"/>
</dbReference>
<feature type="transmembrane region" description="Helical" evidence="1">
    <location>
        <begin position="54"/>
        <end position="77"/>
    </location>
</feature>
<feature type="transmembrane region" description="Helical" evidence="1">
    <location>
        <begin position="135"/>
        <end position="153"/>
    </location>
</feature>
<feature type="transmembrane region" description="Helical" evidence="1">
    <location>
        <begin position="83"/>
        <end position="100"/>
    </location>
</feature>
<dbReference type="RefSeq" id="WP_144448790.1">
    <property type="nucleotide sequence ID" value="NZ_VLKZ01000001.1"/>
</dbReference>
<dbReference type="OrthoDB" id="198399at2"/>
<dbReference type="AlphaFoldDB" id="A0A562QTB7"/>
<dbReference type="SMART" id="SM00228">
    <property type="entry name" value="PDZ"/>
    <property type="match status" value="1"/>
</dbReference>
<accession>A0A562QTB7</accession>
<feature type="transmembrane region" description="Helical" evidence="1">
    <location>
        <begin position="107"/>
        <end position="129"/>
    </location>
</feature>
<dbReference type="InterPro" id="IPR041489">
    <property type="entry name" value="PDZ_6"/>
</dbReference>
<keyword evidence="1" id="KW-0812">Transmembrane</keyword>